<evidence type="ECO:0000256" key="2">
    <source>
        <dbReference type="ARBA" id="ARBA00022833"/>
    </source>
</evidence>
<evidence type="ECO:0000313" key="7">
    <source>
        <dbReference type="RefSeq" id="XP_042593741.1"/>
    </source>
</evidence>
<proteinExistence type="predicted"/>
<gene>
    <name evidence="7" type="primary">LOC109102901</name>
</gene>
<dbReference type="AlphaFoldDB" id="A0A9Q9X377"/>
<feature type="compositionally biased region" description="Low complexity" evidence="5">
    <location>
        <begin position="213"/>
        <end position="224"/>
    </location>
</feature>
<dbReference type="Proteomes" id="UP001155660">
    <property type="component" value="Chromosome B14"/>
</dbReference>
<evidence type="ECO:0000259" key="6">
    <source>
        <dbReference type="PROSITE" id="PS50023"/>
    </source>
</evidence>
<dbReference type="Pfam" id="PF00412">
    <property type="entry name" value="LIM"/>
    <property type="match status" value="1"/>
</dbReference>
<sequence>MSKEGERQSVLRTTKVRTALKGDNSWIQRREQENLEKDEEEKPWVAEVRANRSNGVFEETSPVSSPTTNVPQPISDTEKPKTPASGYLIRGVFKKTDSKPTSTSNSSTNGYAGINSFKKKPSETYKKIAPHTIRSSNEKTVQSEPTLSPDEMEKRTEAASSVLKGSAANRRSYVMSAAKKYESSEKPDSSAEMGISFVAKRVDISDDDDTTASVKSVPVQSVKSNTEPVVKEVKPAAPEIKSQPKPVTETKPTTQTKITAEAIATPESKPALENTTQPKTASEPKPALQPKPATETTTVAETKPTAQTKTVTEPKPATEPKAAETKPAIETKTETKPAAQTRIATEPKPTSEPKPAETKPTATEPKPTSEPKPAETKPTATEPKPTSEPKPAETKPTATEPKTTSEPKPAETKPTTKTEPKPAIETKTKTETKPATQTTTATESKLVVETKPTTQTTTATDPKPTSEPKPAETKPTTKIEPKPAIETKTVTDTKTETKPTTQTTATESKLEVETKSTIKTTILSDPKPTSEPKALEPKPAKAVEPKPATETKPAAEIKPTTQTTPATDPKPTSEPKPVTETKPKPEAKSAAQLKAAPESKPEPVPEKSLSDTLISFSTEPASSLPQTNKTNKPLDLLADDLIPFSTPTTRTSTDYTYSRKTLIEDFKSSGPADSGVDLLSQDLLTDNSSLPQTNKTNKPLDLLADDLIPFSTPTTRTSTDYTYSRKTLIEDFKSSDDDFDPIPISSEPTKSLEWYSPPKPDSSSTDTFSHFQHPVDLVADDSVPPDVLVSLAEDVIPIDTKSDWKKDMDSYKTITKTVESSVQENLPESEPKKNFVYVKEYVDNSCLDGSSSDYVSSTTSNYSYSSPSYYSRREMTPCTYCGEMVGNDAKITIEHLNISCHPSCFKCGICSKPMGDLLYNMFLHRGTVHCESCYSNVL</sequence>
<feature type="region of interest" description="Disordered" evidence="5">
    <location>
        <begin position="1"/>
        <end position="171"/>
    </location>
</feature>
<feature type="compositionally biased region" description="Polar residues" evidence="5">
    <location>
        <begin position="610"/>
        <end position="631"/>
    </location>
</feature>
<feature type="compositionally biased region" description="Low complexity" evidence="5">
    <location>
        <begin position="498"/>
        <end position="507"/>
    </location>
</feature>
<feature type="compositionally biased region" description="Basic and acidic residues" evidence="5">
    <location>
        <begin position="403"/>
        <end position="432"/>
    </location>
</feature>
<reference evidence="7" key="1">
    <citation type="submission" date="2025-08" db="UniProtKB">
        <authorList>
            <consortium name="RefSeq"/>
        </authorList>
    </citation>
    <scope>IDENTIFICATION</scope>
    <source>
        <tissue evidence="7">Muscle</tissue>
    </source>
</reference>
<feature type="region of interest" description="Disordered" evidence="5">
    <location>
        <begin position="207"/>
        <end position="633"/>
    </location>
</feature>
<keyword evidence="1 4" id="KW-0479">Metal-binding</keyword>
<dbReference type="GeneID" id="109102901"/>
<feature type="compositionally biased region" description="Low complexity" evidence="5">
    <location>
        <begin position="450"/>
        <end position="463"/>
    </location>
</feature>
<name>A0A9Q9X377_CYPCA</name>
<feature type="domain" description="LIM zinc-binding" evidence="6">
    <location>
        <begin position="876"/>
        <end position="938"/>
    </location>
</feature>
<protein>
    <submittedName>
        <fullName evidence="7">Proteoglycan 4-like isoform X1</fullName>
    </submittedName>
</protein>
<dbReference type="OrthoDB" id="8909291at2759"/>
<feature type="compositionally biased region" description="Polar residues" evidence="5">
    <location>
        <begin position="61"/>
        <end position="75"/>
    </location>
</feature>
<dbReference type="CDD" id="cd08368">
    <property type="entry name" value="LIM"/>
    <property type="match status" value="1"/>
</dbReference>
<feature type="compositionally biased region" description="Low complexity" evidence="5">
    <location>
        <begin position="290"/>
        <end position="308"/>
    </location>
</feature>
<dbReference type="KEGG" id="ccar:109102901"/>
<dbReference type="PANTHER" id="PTHR15468:SF2">
    <property type="entry name" value="ZINC FINGER PROTEIN 185"/>
    <property type="match status" value="1"/>
</dbReference>
<evidence type="ECO:0000256" key="1">
    <source>
        <dbReference type="ARBA" id="ARBA00022723"/>
    </source>
</evidence>
<dbReference type="GO" id="GO:0046872">
    <property type="term" value="F:metal ion binding"/>
    <property type="evidence" value="ECO:0007669"/>
    <property type="project" value="UniProtKB-KW"/>
</dbReference>
<feature type="region of interest" description="Disordered" evidence="5">
    <location>
        <begin position="737"/>
        <end position="767"/>
    </location>
</feature>
<feature type="compositionally biased region" description="Basic and acidic residues" evidence="5">
    <location>
        <begin position="464"/>
        <end position="497"/>
    </location>
</feature>
<dbReference type="PROSITE" id="PS50023">
    <property type="entry name" value="LIM_DOMAIN_2"/>
    <property type="match status" value="1"/>
</dbReference>
<keyword evidence="3 4" id="KW-0440">LIM domain</keyword>
<feature type="compositionally biased region" description="Basic and acidic residues" evidence="5">
    <location>
        <begin position="28"/>
        <end position="44"/>
    </location>
</feature>
<dbReference type="PANTHER" id="PTHR15468">
    <property type="entry name" value="ZNF185"/>
    <property type="match status" value="1"/>
</dbReference>
<feature type="compositionally biased region" description="Low complexity" evidence="5">
    <location>
        <begin position="433"/>
        <end position="443"/>
    </location>
</feature>
<evidence type="ECO:0000256" key="4">
    <source>
        <dbReference type="PROSITE-ProRule" id="PRU00125"/>
    </source>
</evidence>
<evidence type="ECO:0000256" key="5">
    <source>
        <dbReference type="SAM" id="MobiDB-lite"/>
    </source>
</evidence>
<dbReference type="InterPro" id="IPR001781">
    <property type="entry name" value="Znf_LIM"/>
</dbReference>
<organism evidence="7">
    <name type="scientific">Cyprinus carpio</name>
    <name type="common">Common carp</name>
    <dbReference type="NCBI Taxonomy" id="7962"/>
    <lineage>
        <taxon>Eukaryota</taxon>
        <taxon>Metazoa</taxon>
        <taxon>Chordata</taxon>
        <taxon>Craniata</taxon>
        <taxon>Vertebrata</taxon>
        <taxon>Euteleostomi</taxon>
        <taxon>Actinopterygii</taxon>
        <taxon>Neopterygii</taxon>
        <taxon>Teleostei</taxon>
        <taxon>Ostariophysi</taxon>
        <taxon>Cypriniformes</taxon>
        <taxon>Cyprinidae</taxon>
        <taxon>Cyprininae</taxon>
        <taxon>Cyprinus</taxon>
    </lineage>
</organism>
<accession>A0A9Q9X377</accession>
<dbReference type="RefSeq" id="XP_042593741.1">
    <property type="nucleotide sequence ID" value="XM_042737807.1"/>
</dbReference>
<feature type="compositionally biased region" description="Low complexity" evidence="5">
    <location>
        <begin position="244"/>
        <end position="259"/>
    </location>
</feature>
<dbReference type="InterPro" id="IPR052621">
    <property type="entry name" value="Cell_Prolif/Cornif_Regul"/>
</dbReference>
<feature type="compositionally biased region" description="Basic and acidic residues" evidence="5">
    <location>
        <begin position="597"/>
        <end position="609"/>
    </location>
</feature>
<feature type="compositionally biased region" description="Basic and acidic residues" evidence="5">
    <location>
        <begin position="316"/>
        <end position="335"/>
    </location>
</feature>
<feature type="compositionally biased region" description="Basic and acidic residues" evidence="5">
    <location>
        <begin position="571"/>
        <end position="587"/>
    </location>
</feature>
<feature type="compositionally biased region" description="Low complexity" evidence="5">
    <location>
        <begin position="99"/>
        <end position="108"/>
    </location>
</feature>
<feature type="compositionally biased region" description="Basic and acidic residues" evidence="5">
    <location>
        <begin position="528"/>
        <end position="555"/>
    </location>
</feature>
<keyword evidence="2 4" id="KW-0862">Zinc</keyword>
<dbReference type="SMART" id="SM00132">
    <property type="entry name" value="LIM"/>
    <property type="match status" value="1"/>
</dbReference>
<evidence type="ECO:0000256" key="3">
    <source>
        <dbReference type="ARBA" id="ARBA00023038"/>
    </source>
</evidence>
<dbReference type="PROSITE" id="PS00478">
    <property type="entry name" value="LIM_DOMAIN_1"/>
    <property type="match status" value="1"/>
</dbReference>
<feature type="compositionally biased region" description="Polar residues" evidence="5">
    <location>
        <begin position="133"/>
        <end position="146"/>
    </location>
</feature>